<dbReference type="InterPro" id="IPR018117">
    <property type="entry name" value="C5_DNA_meth_AS"/>
</dbReference>
<evidence type="ECO:0000313" key="10">
    <source>
        <dbReference type="Proteomes" id="UP000236895"/>
    </source>
</evidence>
<gene>
    <name evidence="9" type="ORF">C0030_000450</name>
</gene>
<evidence type="ECO:0000256" key="4">
    <source>
        <dbReference type="ARBA" id="ARBA00022691"/>
    </source>
</evidence>
<dbReference type="GO" id="GO:0003677">
    <property type="term" value="F:DNA binding"/>
    <property type="evidence" value="ECO:0007669"/>
    <property type="project" value="TreeGrafter"/>
</dbReference>
<dbReference type="Pfam" id="PF07669">
    <property type="entry name" value="Eco57I"/>
    <property type="match status" value="1"/>
</dbReference>
<dbReference type="InterPro" id="IPR029063">
    <property type="entry name" value="SAM-dependent_MTases_sf"/>
</dbReference>
<evidence type="ECO:0000256" key="7">
    <source>
        <dbReference type="PROSITE-ProRule" id="PRU01016"/>
    </source>
</evidence>
<dbReference type="GO" id="GO:0009007">
    <property type="term" value="F:site-specific DNA-methyltransferase (adenine-specific) activity"/>
    <property type="evidence" value="ECO:0007669"/>
    <property type="project" value="UniProtKB-EC"/>
</dbReference>
<keyword evidence="3 7" id="KW-0808">Transferase</keyword>
<evidence type="ECO:0000256" key="6">
    <source>
        <dbReference type="ARBA" id="ARBA00047422"/>
    </source>
</evidence>
<proteinExistence type="inferred from homology"/>
<dbReference type="GO" id="GO:0044027">
    <property type="term" value="P:negative regulation of gene expression via chromosomal CpG island methylation"/>
    <property type="evidence" value="ECO:0007669"/>
    <property type="project" value="TreeGrafter"/>
</dbReference>
<dbReference type="GO" id="GO:0003886">
    <property type="term" value="F:DNA (cytosine-5-)-methyltransferase activity"/>
    <property type="evidence" value="ECO:0007669"/>
    <property type="project" value="UniProtKB-EC"/>
</dbReference>
<keyword evidence="2 7" id="KW-0489">Methyltransferase</keyword>
<dbReference type="PRINTS" id="PR00105">
    <property type="entry name" value="C5METTRFRASE"/>
</dbReference>
<comment type="similarity">
    <text evidence="7">Belongs to the class I-like SAM-binding methyltransferase superfamily. C5-methyltransferase family.</text>
</comment>
<dbReference type="CDD" id="cd02440">
    <property type="entry name" value="AdoMet_MTases"/>
    <property type="match status" value="1"/>
</dbReference>
<sequence length="835" mass="96544">MPKIKKLKYISLFSGAGLGCFGFKQEGFECVATVEIMEKRLKFQKFNNKCKFESGYIGDDISYSSTKKKINTELDKWSICKQNPLNVLIATPPCQGMSVANHKKGNELIRNSLIVESIKWVMEIQPKFFVFENVRSFLKTPCTDIDGENRKIGEAIELNLSGKYNILPTIINFKYYGCPSSRTRTIVLGVRKDLKEVTPYDILPAFNENTLTLRNTIGHLKPLENMGDISSEDIYHNFKNYSPAMLDWIRNIKEGESSFDNEDPEKIPHKKNGPLMIFNANKNGDKYRRQYWDKVAPCIHTRNDIISSQNTIHPKDNRVFSIREVMLMMSIPNNFSWTDTSFEELNRLSLSEKKSFLTQNEMTIRHSLGEGVPTIIFQQIAKKIKQYLDTRPLDLTIIKKIIEKFNLKDPGILHQFIIDKVGDHSYASLSKIAELANTERTDNAAYYTRQDICYSIVNELPSAQKHKIFRILEPSIGVGNFLPLLIEKYRHVGQVIIDVVDIDSNSLKTFSLLNQSLNIPHNFKINVINDDFLLHHFENKYDLVIGNPPYKKLTLTNSKLDEYKRKAFNYDTNNVFSFFIEKALRLGNIVALIAPKSLISTPEFNKTRYLLQSKNILKIVDYGEDGFKGVKIETISLIISSKPKKPYNRIKIESYITKQVYFKDQEYVTSDKFPYWLLYRNEFFDTVSCRLKFNVFSAFRDRQIKKVHTKSQGKIRVLKSRNIASNKIVNIDQYDCYVDDTSNLTVAKYINHEHAILIPNLTYNPRACFLPKETITDGSVAILTIKNGNRKITESDLQYYSTAEYKKFYTIARNYGTRSLNIDKNSVFFFGILQQ</sequence>
<dbReference type="EC" id="2.1.1.37" evidence="1"/>
<evidence type="ECO:0000259" key="8">
    <source>
        <dbReference type="Pfam" id="PF07669"/>
    </source>
</evidence>
<comment type="caution">
    <text evidence="9">The sequence shown here is derived from an EMBL/GenBank/DDBJ whole genome shotgun (WGS) entry which is preliminary data.</text>
</comment>
<dbReference type="AlphaFoldDB" id="A0A424FNT0"/>
<dbReference type="InterPro" id="IPR011639">
    <property type="entry name" value="MethylTrfase_TaqI-like_dom"/>
</dbReference>
<dbReference type="Gene3D" id="3.90.120.10">
    <property type="entry name" value="DNA Methylase, subunit A, domain 2"/>
    <property type="match status" value="1"/>
</dbReference>
<dbReference type="InterPro" id="IPR001525">
    <property type="entry name" value="C5_MeTfrase"/>
</dbReference>
<dbReference type="PROSITE" id="PS51257">
    <property type="entry name" value="PROKAR_LIPOPROTEIN"/>
    <property type="match status" value="1"/>
</dbReference>
<dbReference type="SUPFAM" id="SSF53335">
    <property type="entry name" value="S-adenosyl-L-methionine-dependent methyltransferases"/>
    <property type="match status" value="2"/>
</dbReference>
<dbReference type="GO" id="GO:0009307">
    <property type="term" value="P:DNA restriction-modification system"/>
    <property type="evidence" value="ECO:0007669"/>
    <property type="project" value="UniProtKB-KW"/>
</dbReference>
<dbReference type="PANTHER" id="PTHR10629:SF52">
    <property type="entry name" value="DNA (CYTOSINE-5)-METHYLTRANSFERASE 1"/>
    <property type="match status" value="1"/>
</dbReference>
<keyword evidence="4 7" id="KW-0949">S-adenosyl-L-methionine</keyword>
<evidence type="ECO:0000256" key="3">
    <source>
        <dbReference type="ARBA" id="ARBA00022679"/>
    </source>
</evidence>
<evidence type="ECO:0000313" key="9">
    <source>
        <dbReference type="EMBL" id="RPD37802.1"/>
    </source>
</evidence>
<dbReference type="PROSITE" id="PS51679">
    <property type="entry name" value="SAM_MT_C5"/>
    <property type="match status" value="1"/>
</dbReference>
<dbReference type="PROSITE" id="PS00092">
    <property type="entry name" value="N6_MTASE"/>
    <property type="match status" value="1"/>
</dbReference>
<dbReference type="GO" id="GO:0032259">
    <property type="term" value="P:methylation"/>
    <property type="evidence" value="ECO:0007669"/>
    <property type="project" value="UniProtKB-KW"/>
</dbReference>
<evidence type="ECO:0000256" key="1">
    <source>
        <dbReference type="ARBA" id="ARBA00011975"/>
    </source>
</evidence>
<organism evidence="9 10">
    <name type="scientific">Candidatus Liberibacter solanacearum</name>
    <dbReference type="NCBI Taxonomy" id="556287"/>
    <lineage>
        <taxon>Bacteria</taxon>
        <taxon>Pseudomonadati</taxon>
        <taxon>Pseudomonadota</taxon>
        <taxon>Alphaproteobacteria</taxon>
        <taxon>Hyphomicrobiales</taxon>
        <taxon>Rhizobiaceae</taxon>
        <taxon>Liberibacter</taxon>
    </lineage>
</organism>
<dbReference type="Gene3D" id="3.40.50.150">
    <property type="entry name" value="Vaccinia Virus protein VP39"/>
    <property type="match status" value="2"/>
</dbReference>
<feature type="active site" evidence="7">
    <location>
        <position position="94"/>
    </location>
</feature>
<comment type="catalytic activity">
    <reaction evidence="6">
        <text>a 2'-deoxycytidine in DNA + S-adenosyl-L-methionine = a 5-methyl-2'-deoxycytidine in DNA + S-adenosyl-L-homocysteine + H(+)</text>
        <dbReference type="Rhea" id="RHEA:13681"/>
        <dbReference type="Rhea" id="RHEA-COMP:11369"/>
        <dbReference type="Rhea" id="RHEA-COMP:11370"/>
        <dbReference type="ChEBI" id="CHEBI:15378"/>
        <dbReference type="ChEBI" id="CHEBI:57856"/>
        <dbReference type="ChEBI" id="CHEBI:59789"/>
        <dbReference type="ChEBI" id="CHEBI:85452"/>
        <dbReference type="ChEBI" id="CHEBI:85454"/>
        <dbReference type="EC" id="2.1.1.37"/>
    </reaction>
</comment>
<dbReference type="EMBL" id="PKRU02000002">
    <property type="protein sequence ID" value="RPD37802.1"/>
    <property type="molecule type" value="Genomic_DNA"/>
</dbReference>
<evidence type="ECO:0000256" key="2">
    <source>
        <dbReference type="ARBA" id="ARBA00022603"/>
    </source>
</evidence>
<dbReference type="Proteomes" id="UP000236895">
    <property type="component" value="Unassembled WGS sequence"/>
</dbReference>
<accession>A0A424FNT0</accession>
<reference evidence="9 10" key="1">
    <citation type="submission" date="2018-11" db="EMBL/GenBank/DDBJ databases">
        <title>Genome Analysis of Haplotype D of Candidatus Liberibacter Solanacearum.</title>
        <authorList>
            <person name="Katsir L."/>
            <person name="Ruan Z."/>
            <person name="Santos Garcia D."/>
            <person name="Piasezky A."/>
            <person name="Jiang J."/>
            <person name="Sela N."/>
            <person name="Freilich S."/>
            <person name="Bahar O."/>
        </authorList>
    </citation>
    <scope>NUCLEOTIDE SEQUENCE [LARGE SCALE GENOMIC DNA]</scope>
    <source>
        <strain evidence="10">haplotype D1</strain>
    </source>
</reference>
<dbReference type="PROSITE" id="PS00094">
    <property type="entry name" value="C5_MTASE_1"/>
    <property type="match status" value="1"/>
</dbReference>
<evidence type="ECO:0000256" key="5">
    <source>
        <dbReference type="ARBA" id="ARBA00022747"/>
    </source>
</evidence>
<dbReference type="InterPro" id="IPR002052">
    <property type="entry name" value="DNA_methylase_N6_adenine_CS"/>
</dbReference>
<keyword evidence="5" id="KW-0680">Restriction system</keyword>
<name>A0A424FNT0_9HYPH</name>
<dbReference type="PANTHER" id="PTHR10629">
    <property type="entry name" value="CYTOSINE-SPECIFIC METHYLTRANSFERASE"/>
    <property type="match status" value="1"/>
</dbReference>
<dbReference type="Pfam" id="PF00145">
    <property type="entry name" value="DNA_methylase"/>
    <property type="match status" value="1"/>
</dbReference>
<dbReference type="InterPro" id="IPR050390">
    <property type="entry name" value="C5-Methyltransferase"/>
</dbReference>
<protein>
    <recommendedName>
        <fullName evidence="1">DNA (cytosine-5-)-methyltransferase</fullName>
        <ecNumber evidence="1">2.1.1.37</ecNumber>
    </recommendedName>
</protein>
<feature type="domain" description="Type II methyltransferase M.TaqI-like" evidence="8">
    <location>
        <begin position="514"/>
        <end position="624"/>
    </location>
</feature>